<evidence type="ECO:0000313" key="2">
    <source>
        <dbReference type="EMBL" id="CAB4036619.1"/>
    </source>
</evidence>
<dbReference type="OrthoDB" id="275996at2759"/>
<dbReference type="AlphaFoldDB" id="A0A7D9M6A8"/>
<gene>
    <name evidence="2" type="ORF">PACLA_8A031639</name>
</gene>
<dbReference type="InterPro" id="IPR028097">
    <property type="entry name" value="FAM91_C_dom"/>
</dbReference>
<dbReference type="EMBL" id="CACRXK020022232">
    <property type="protein sequence ID" value="CAB4036619.1"/>
    <property type="molecule type" value="Genomic_DNA"/>
</dbReference>
<comment type="similarity">
    <text evidence="1">Belongs to the FAM91 family.</text>
</comment>
<proteinExistence type="inferred from homology"/>
<evidence type="ECO:0000313" key="3">
    <source>
        <dbReference type="Proteomes" id="UP001152795"/>
    </source>
</evidence>
<evidence type="ECO:0000256" key="1">
    <source>
        <dbReference type="ARBA" id="ARBA00010319"/>
    </source>
</evidence>
<keyword evidence="3" id="KW-1185">Reference proteome</keyword>
<dbReference type="InterPro" id="IPR039199">
    <property type="entry name" value="FAM91"/>
</dbReference>
<accession>A0A7D9M6A8</accession>
<dbReference type="PANTHER" id="PTHR28441">
    <property type="entry name" value="PROTEIN FAM91A1"/>
    <property type="match status" value="1"/>
</dbReference>
<dbReference type="PANTHER" id="PTHR28441:SF2">
    <property type="entry name" value="PROTEIN FAM91A1"/>
    <property type="match status" value="1"/>
</dbReference>
<feature type="non-terminal residue" evidence="2">
    <location>
        <position position="255"/>
    </location>
</feature>
<protein>
    <submittedName>
        <fullName evidence="2">Uncharacterized protein</fullName>
    </submittedName>
</protein>
<comment type="caution">
    <text evidence="2">The sequence shown here is derived from an EMBL/GenBank/DDBJ whole genome shotgun (WGS) entry which is preliminary data.</text>
</comment>
<sequence>GFDRLLIATWGHDPTPVPVSNVLVALNDALTHSAVLIQGYGMHREGKIHRISFPLKASKESLEDEPQSHDLIHHPAVQTLSRAIDMQNTCGYITLLNPHLTSRTETDVEETASMFQFTGDPVGELFSTNSEPVLGTENKEYDITQSKNGDRDKNFEDWCLLDMHFGLPLFDATLNQEISSKISKEKLFHEENLQKLVNSSRRLSLRLLEFISNNQDVPLVQDSFDTTSNNNEFSCPYPTGNLIFYRGKLSRTNDR</sequence>
<name>A0A7D9M6A8_PARCT</name>
<dbReference type="Pfam" id="PF14648">
    <property type="entry name" value="FAM91_C"/>
    <property type="match status" value="1"/>
</dbReference>
<dbReference type="Proteomes" id="UP001152795">
    <property type="component" value="Unassembled WGS sequence"/>
</dbReference>
<reference evidence="2" key="1">
    <citation type="submission" date="2020-04" db="EMBL/GenBank/DDBJ databases">
        <authorList>
            <person name="Alioto T."/>
            <person name="Alioto T."/>
            <person name="Gomez Garrido J."/>
        </authorList>
    </citation>
    <scope>NUCLEOTIDE SEQUENCE</scope>
    <source>
        <strain evidence="2">A484AB</strain>
    </source>
</reference>
<organism evidence="2 3">
    <name type="scientific">Paramuricea clavata</name>
    <name type="common">Red gorgonian</name>
    <name type="synonym">Violescent sea-whip</name>
    <dbReference type="NCBI Taxonomy" id="317549"/>
    <lineage>
        <taxon>Eukaryota</taxon>
        <taxon>Metazoa</taxon>
        <taxon>Cnidaria</taxon>
        <taxon>Anthozoa</taxon>
        <taxon>Octocorallia</taxon>
        <taxon>Malacalcyonacea</taxon>
        <taxon>Plexauridae</taxon>
        <taxon>Paramuricea</taxon>
    </lineage>
</organism>